<reference evidence="3" key="1">
    <citation type="journal article" date="2014" name="Int. J. Syst. Evol. Microbiol.">
        <title>Complete genome sequence of Corynebacterium casei LMG S-19264T (=DSM 44701T), isolated from a smear-ripened cheese.</title>
        <authorList>
            <consortium name="US DOE Joint Genome Institute (JGI-PGF)"/>
            <person name="Walter F."/>
            <person name="Albersmeier A."/>
            <person name="Kalinowski J."/>
            <person name="Ruckert C."/>
        </authorList>
    </citation>
    <scope>NUCLEOTIDE SEQUENCE</scope>
    <source>
        <strain evidence="3">NBRC 110071</strain>
    </source>
</reference>
<comment type="caution">
    <text evidence="3">The sequence shown here is derived from an EMBL/GenBank/DDBJ whole genome shotgun (WGS) entry which is preliminary data.</text>
</comment>
<dbReference type="PANTHER" id="PTHR22946:SF0">
    <property type="entry name" value="DIENELACTONE HYDROLASE DOMAIN-CONTAINING PROTEIN"/>
    <property type="match status" value="1"/>
</dbReference>
<dbReference type="AlphaFoldDB" id="A0AA37S730"/>
<evidence type="ECO:0000313" key="4">
    <source>
        <dbReference type="Proteomes" id="UP001161389"/>
    </source>
</evidence>
<protein>
    <submittedName>
        <fullName evidence="3">Dienelactone hydrolase</fullName>
    </submittedName>
</protein>
<feature type="chain" id="PRO_5041449365" evidence="1">
    <location>
        <begin position="26"/>
        <end position="252"/>
    </location>
</feature>
<dbReference type="Gene3D" id="3.40.50.1820">
    <property type="entry name" value="alpha/beta hydrolase"/>
    <property type="match status" value="1"/>
</dbReference>
<dbReference type="InterPro" id="IPR029058">
    <property type="entry name" value="AB_hydrolase_fold"/>
</dbReference>
<feature type="domain" description="Dienelactone hydrolase" evidence="2">
    <location>
        <begin position="44"/>
        <end position="248"/>
    </location>
</feature>
<dbReference type="RefSeq" id="WP_284377541.1">
    <property type="nucleotide sequence ID" value="NZ_BSNM01000002.1"/>
</dbReference>
<dbReference type="InterPro" id="IPR002925">
    <property type="entry name" value="Dienelactn_hydro"/>
</dbReference>
<feature type="signal peptide" evidence="1">
    <location>
        <begin position="1"/>
        <end position="25"/>
    </location>
</feature>
<evidence type="ECO:0000259" key="2">
    <source>
        <dbReference type="Pfam" id="PF01738"/>
    </source>
</evidence>
<evidence type="ECO:0000256" key="1">
    <source>
        <dbReference type="SAM" id="SignalP"/>
    </source>
</evidence>
<name>A0AA37S730_9GAMM</name>
<dbReference type="SUPFAM" id="SSF53474">
    <property type="entry name" value="alpha/beta-Hydrolases"/>
    <property type="match status" value="1"/>
</dbReference>
<sequence>MSLILGRFHCLLLLAGLSLCSTVFAQGRSVDYEVQGTVYDGYFVSAGKDAPLVMLVHDWDGLTDYEVKRANMLADMGYSVFAADLFGKGIRPTEVKDKRQHTGELYKDRSKMRSLLRAALKQAQSLGGNTDNAVAMGYCFGGAAVLEWARSGDKLKGFATFHGGLATPEGQDYQHTQGKILVMHGSADTAITMDQFAALTNELESAGVHHEMITYSGAPHAFTVFGSSRYREDADKKSWARFTGFLESELKE</sequence>
<dbReference type="EMBL" id="BSNM01000002">
    <property type="protein sequence ID" value="GLQ29649.1"/>
    <property type="molecule type" value="Genomic_DNA"/>
</dbReference>
<keyword evidence="3" id="KW-0378">Hydrolase</keyword>
<keyword evidence="1" id="KW-0732">Signal</keyword>
<reference evidence="3" key="2">
    <citation type="submission" date="2023-01" db="EMBL/GenBank/DDBJ databases">
        <title>Draft genome sequence of Litoribrevibacter albus strain NBRC 110071.</title>
        <authorList>
            <person name="Sun Q."/>
            <person name="Mori K."/>
        </authorList>
    </citation>
    <scope>NUCLEOTIDE SEQUENCE</scope>
    <source>
        <strain evidence="3">NBRC 110071</strain>
    </source>
</reference>
<evidence type="ECO:0000313" key="3">
    <source>
        <dbReference type="EMBL" id="GLQ29649.1"/>
    </source>
</evidence>
<gene>
    <name evidence="3" type="ORF">GCM10007876_01270</name>
</gene>
<dbReference type="InterPro" id="IPR050261">
    <property type="entry name" value="FrsA_esterase"/>
</dbReference>
<proteinExistence type="predicted"/>
<keyword evidence="4" id="KW-1185">Reference proteome</keyword>
<organism evidence="3 4">
    <name type="scientific">Litoribrevibacter albus</name>
    <dbReference type="NCBI Taxonomy" id="1473156"/>
    <lineage>
        <taxon>Bacteria</taxon>
        <taxon>Pseudomonadati</taxon>
        <taxon>Pseudomonadota</taxon>
        <taxon>Gammaproteobacteria</taxon>
        <taxon>Oceanospirillales</taxon>
        <taxon>Oceanospirillaceae</taxon>
        <taxon>Litoribrevibacter</taxon>
    </lineage>
</organism>
<accession>A0AA37S730</accession>
<dbReference type="PANTHER" id="PTHR22946">
    <property type="entry name" value="DIENELACTONE HYDROLASE DOMAIN-CONTAINING PROTEIN-RELATED"/>
    <property type="match status" value="1"/>
</dbReference>
<dbReference type="GO" id="GO:0016787">
    <property type="term" value="F:hydrolase activity"/>
    <property type="evidence" value="ECO:0007669"/>
    <property type="project" value="UniProtKB-KW"/>
</dbReference>
<dbReference type="Proteomes" id="UP001161389">
    <property type="component" value="Unassembled WGS sequence"/>
</dbReference>
<dbReference type="Pfam" id="PF01738">
    <property type="entry name" value="DLH"/>
    <property type="match status" value="1"/>
</dbReference>